<organism evidence="2 3">
    <name type="scientific">Comamonas testosteroni</name>
    <name type="common">Pseudomonas testosteroni</name>
    <dbReference type="NCBI Taxonomy" id="285"/>
    <lineage>
        <taxon>Bacteria</taxon>
        <taxon>Pseudomonadati</taxon>
        <taxon>Pseudomonadota</taxon>
        <taxon>Betaproteobacteria</taxon>
        <taxon>Burkholderiales</taxon>
        <taxon>Comamonadaceae</taxon>
        <taxon>Comamonas</taxon>
    </lineage>
</organism>
<evidence type="ECO:0000259" key="1">
    <source>
        <dbReference type="SMART" id="SM00860"/>
    </source>
</evidence>
<protein>
    <submittedName>
        <fullName evidence="2">Glucan biosynthesis protein</fullName>
    </submittedName>
</protein>
<comment type="caution">
    <text evidence="2">The sequence shown here is derived from an EMBL/GenBank/DDBJ whole genome shotgun (WGS) entry which is preliminary data.</text>
</comment>
<dbReference type="InterPro" id="IPR051873">
    <property type="entry name" value="KNR4/SMI1_regulator"/>
</dbReference>
<dbReference type="PANTHER" id="PTHR47432:SF1">
    <property type="entry name" value="CELL WALL ASSEMBLY REGULATOR SMI1"/>
    <property type="match status" value="1"/>
</dbReference>
<dbReference type="RefSeq" id="WP_034375729.1">
    <property type="nucleotide sequence ID" value="NZ_AWOR01000089.1"/>
</dbReference>
<dbReference type="InterPro" id="IPR037883">
    <property type="entry name" value="Knr4/Smi1-like_sf"/>
</dbReference>
<proteinExistence type="predicted"/>
<dbReference type="SUPFAM" id="SSF160631">
    <property type="entry name" value="SMI1/KNR4-like"/>
    <property type="match status" value="1"/>
</dbReference>
<feature type="domain" description="Knr4/Smi1-like" evidence="1">
    <location>
        <begin position="29"/>
        <end position="167"/>
    </location>
</feature>
<dbReference type="AlphaFoldDB" id="A0A096H900"/>
<dbReference type="Proteomes" id="UP000029553">
    <property type="component" value="Unassembled WGS sequence"/>
</dbReference>
<dbReference type="PANTHER" id="PTHR47432">
    <property type="entry name" value="CELL WALL ASSEMBLY REGULATOR SMI1"/>
    <property type="match status" value="1"/>
</dbReference>
<accession>A0A096H900</accession>
<dbReference type="InterPro" id="IPR018958">
    <property type="entry name" value="Knr4/Smi1-like_dom"/>
</dbReference>
<evidence type="ECO:0000313" key="2">
    <source>
        <dbReference type="EMBL" id="KGH25297.1"/>
    </source>
</evidence>
<dbReference type="Gene3D" id="3.40.1580.10">
    <property type="entry name" value="SMI1/KNR4-like"/>
    <property type="match status" value="1"/>
</dbReference>
<reference evidence="2 3" key="1">
    <citation type="submission" date="2013-09" db="EMBL/GenBank/DDBJ databases">
        <title>High correlation between genotypes and phenotypes of environmental bacteria Comamonas testosteroni strains.</title>
        <authorList>
            <person name="Liu L."/>
            <person name="Zhu W."/>
            <person name="Xia X."/>
            <person name="Xu B."/>
            <person name="Luo M."/>
            <person name="Wang G."/>
        </authorList>
    </citation>
    <scope>NUCLEOTIDE SEQUENCE [LARGE SCALE GENOMIC DNA]</scope>
    <source>
        <strain evidence="2 3">JL40</strain>
    </source>
</reference>
<dbReference type="EMBL" id="AWOR01000089">
    <property type="protein sequence ID" value="KGH25297.1"/>
    <property type="molecule type" value="Genomic_DNA"/>
</dbReference>
<sequence length="192" mass="20897">MSSIAQSWQRISAWYAQNTPKDTLVLADGASEAEIAELEAALGQRLPDDVRESLALHNGAANEAYLLYFGELLSTQRMLEVWQMYADMQKSEGWGLGPDYNPDYLQGPLRAVYWDALRIPLTDNCGDGAMLDLAPAAGGHAGQIIEFDHEAGPKGVFAPSFSAWLALLADELEQGKHVYIEDAGCVAPPGTW</sequence>
<dbReference type="SMART" id="SM00860">
    <property type="entry name" value="SMI1_KNR4"/>
    <property type="match status" value="1"/>
</dbReference>
<dbReference type="Pfam" id="PF09346">
    <property type="entry name" value="SMI1_KNR4"/>
    <property type="match status" value="1"/>
</dbReference>
<name>A0A096H900_COMTE</name>
<gene>
    <name evidence="2" type="ORF">P353_26230</name>
</gene>
<evidence type="ECO:0000313" key="3">
    <source>
        <dbReference type="Proteomes" id="UP000029553"/>
    </source>
</evidence>